<dbReference type="PROSITE" id="PS50983">
    <property type="entry name" value="FE_B12_PBP"/>
    <property type="match status" value="1"/>
</dbReference>
<comment type="caution">
    <text evidence="6">The sequence shown here is derived from an EMBL/GenBank/DDBJ whole genome shotgun (WGS) entry which is preliminary data.</text>
</comment>
<keyword evidence="7" id="KW-1185">Reference proteome</keyword>
<dbReference type="Pfam" id="PF01497">
    <property type="entry name" value="Peripla_BP_2"/>
    <property type="match status" value="1"/>
</dbReference>
<keyword evidence="4" id="KW-0732">Signal</keyword>
<dbReference type="Proteomes" id="UP001232725">
    <property type="component" value="Unassembled WGS sequence"/>
</dbReference>
<dbReference type="PANTHER" id="PTHR30532">
    <property type="entry name" value="IRON III DICITRATE-BINDING PERIPLASMIC PROTEIN"/>
    <property type="match status" value="1"/>
</dbReference>
<evidence type="ECO:0000256" key="4">
    <source>
        <dbReference type="ARBA" id="ARBA00022729"/>
    </source>
</evidence>
<feature type="domain" description="Fe/B12 periplasmic-binding" evidence="5">
    <location>
        <begin position="56"/>
        <end position="328"/>
    </location>
</feature>
<comment type="subcellular location">
    <subcellularLocation>
        <location evidence="1">Cell envelope</location>
    </subcellularLocation>
</comment>
<dbReference type="InterPro" id="IPR002491">
    <property type="entry name" value="ABC_transptr_periplasmic_BD"/>
</dbReference>
<proteinExistence type="inferred from homology"/>
<sequence length="334" mass="34894">MSRLKTLATGTALVAALIGLSACGNTEGTKAADGAAATVSIQTNNGAMDVKTKPARIAALDNTSFATLKAFGVQPVAVAKPLLPKDGYQDWASNADIKDAGSHREPKFENISEAQPDLIIGGYRFASHTEKLSKIAPVVDIAPSDKDGASYLDGLKKQTLALGDILDKKETAQKIVADLDSAIADAKKATHGETVFLANSSGGTIDNGAGRIGTLLDGVNLKDVFAQDDGKLKSDSVHNNSGLSPETVAAAKPEWMIVMDRDAAVTEAGKEYKPAKSVIEGLGNVWKDTPFFAKNQIVHLPADFYLTEGIQAYTSVFKDIATAFNGASSNGAAK</sequence>
<dbReference type="PANTHER" id="PTHR30532:SF28">
    <property type="entry name" value="PETROBACTIN-BINDING PROTEIN YCLQ"/>
    <property type="match status" value="1"/>
</dbReference>
<evidence type="ECO:0000256" key="3">
    <source>
        <dbReference type="ARBA" id="ARBA00022448"/>
    </source>
</evidence>
<dbReference type="Gene3D" id="3.40.50.1980">
    <property type="entry name" value="Nitrogenase molybdenum iron protein domain"/>
    <property type="match status" value="2"/>
</dbReference>
<gene>
    <name evidence="6" type="ORF">Q9R02_03925</name>
</gene>
<dbReference type="SUPFAM" id="SSF53807">
    <property type="entry name" value="Helical backbone' metal receptor"/>
    <property type="match status" value="1"/>
</dbReference>
<dbReference type="InterPro" id="IPR051313">
    <property type="entry name" value="Bact_iron-sidero_bind"/>
</dbReference>
<reference evidence="6 7" key="1">
    <citation type="submission" date="2023-08" db="EMBL/GenBank/DDBJ databases">
        <title>Arthrobacter horti sp. nov., isolated from forest soil.</title>
        <authorList>
            <person name="Park M."/>
        </authorList>
    </citation>
    <scope>NUCLEOTIDE SEQUENCE [LARGE SCALE GENOMIC DNA]</scope>
    <source>
        <strain evidence="6 7">YJM1</strain>
    </source>
</reference>
<organism evidence="6 7">
    <name type="scientific">Arthrobacter horti</name>
    <dbReference type="NCBI Taxonomy" id="3068273"/>
    <lineage>
        <taxon>Bacteria</taxon>
        <taxon>Bacillati</taxon>
        <taxon>Actinomycetota</taxon>
        <taxon>Actinomycetes</taxon>
        <taxon>Micrococcales</taxon>
        <taxon>Micrococcaceae</taxon>
        <taxon>Arthrobacter</taxon>
    </lineage>
</organism>
<evidence type="ECO:0000313" key="6">
    <source>
        <dbReference type="EMBL" id="MDP5226300.1"/>
    </source>
</evidence>
<evidence type="ECO:0000313" key="7">
    <source>
        <dbReference type="Proteomes" id="UP001232725"/>
    </source>
</evidence>
<name>A0ABT9IL56_9MICC</name>
<evidence type="ECO:0000259" key="5">
    <source>
        <dbReference type="PROSITE" id="PS50983"/>
    </source>
</evidence>
<accession>A0ABT9IL56</accession>
<keyword evidence="3" id="KW-0813">Transport</keyword>
<evidence type="ECO:0000256" key="2">
    <source>
        <dbReference type="ARBA" id="ARBA00008814"/>
    </source>
</evidence>
<evidence type="ECO:0000256" key="1">
    <source>
        <dbReference type="ARBA" id="ARBA00004196"/>
    </source>
</evidence>
<comment type="similarity">
    <text evidence="2">Belongs to the bacterial solute-binding protein 8 family.</text>
</comment>
<dbReference type="PROSITE" id="PS51257">
    <property type="entry name" value="PROKAR_LIPOPROTEIN"/>
    <property type="match status" value="1"/>
</dbReference>
<dbReference type="EMBL" id="JAVALS010000002">
    <property type="protein sequence ID" value="MDP5226300.1"/>
    <property type="molecule type" value="Genomic_DNA"/>
</dbReference>
<protein>
    <submittedName>
        <fullName evidence="6">ABC transporter substrate-binding protein</fullName>
    </submittedName>
</protein>
<dbReference type="RefSeq" id="WP_305995355.1">
    <property type="nucleotide sequence ID" value="NZ_JAVALS010000002.1"/>
</dbReference>